<dbReference type="AlphaFoldDB" id="A0A428SD65"/>
<keyword evidence="3" id="KW-1185">Reference proteome</keyword>
<protein>
    <submittedName>
        <fullName evidence="2">Uncharacterized protein</fullName>
    </submittedName>
</protein>
<dbReference type="Proteomes" id="UP000287972">
    <property type="component" value="Unassembled WGS sequence"/>
</dbReference>
<gene>
    <name evidence="2" type="ORF">CEP51_002110</name>
</gene>
<evidence type="ECO:0000256" key="1">
    <source>
        <dbReference type="SAM" id="MobiDB-lite"/>
    </source>
</evidence>
<dbReference type="EMBL" id="NKCL01000029">
    <property type="protein sequence ID" value="RSL87721.1"/>
    <property type="molecule type" value="Genomic_DNA"/>
</dbReference>
<evidence type="ECO:0000313" key="2">
    <source>
        <dbReference type="EMBL" id="RSL87721.1"/>
    </source>
</evidence>
<name>A0A428SD65_9HYPO</name>
<comment type="caution">
    <text evidence="2">The sequence shown here is derived from an EMBL/GenBank/DDBJ whole genome shotgun (WGS) entry which is preliminary data.</text>
</comment>
<sequence>MLSFPSLHCTALHRTHPGSSCPPPFDPFPFQASSPSLLSGAATDTYLPYCRLSTPSALAFFSNLLALSVSSSSLSSPLPHKHSTRQDKHPTAAKARVRPDPAANRSFSLPLFFSSAIPRYRRLFFQSFDFDSASLHSPPDQTRPDQTRSPPSRPSHLSLLSRLFVARL</sequence>
<proteinExistence type="predicted"/>
<reference evidence="2 3" key="1">
    <citation type="submission" date="2017-06" db="EMBL/GenBank/DDBJ databases">
        <title>Comparative genomic analysis of Ambrosia Fusariam Clade fungi.</title>
        <authorList>
            <person name="Stajich J.E."/>
            <person name="Carrillo J."/>
            <person name="Kijimoto T."/>
            <person name="Eskalen A."/>
            <person name="O'Donnell K."/>
            <person name="Kasson M."/>
        </authorList>
    </citation>
    <scope>NUCLEOTIDE SEQUENCE [LARGE SCALE GENOMIC DNA]</scope>
    <source>
        <strain evidence="2 3">NRRL62606</strain>
    </source>
</reference>
<evidence type="ECO:0000313" key="3">
    <source>
        <dbReference type="Proteomes" id="UP000287972"/>
    </source>
</evidence>
<accession>A0A428SD65</accession>
<feature type="region of interest" description="Disordered" evidence="1">
    <location>
        <begin position="76"/>
        <end position="100"/>
    </location>
</feature>
<organism evidence="2 3">
    <name type="scientific">Fusarium floridanum</name>
    <dbReference type="NCBI Taxonomy" id="1325733"/>
    <lineage>
        <taxon>Eukaryota</taxon>
        <taxon>Fungi</taxon>
        <taxon>Dikarya</taxon>
        <taxon>Ascomycota</taxon>
        <taxon>Pezizomycotina</taxon>
        <taxon>Sordariomycetes</taxon>
        <taxon>Hypocreomycetidae</taxon>
        <taxon>Hypocreales</taxon>
        <taxon>Nectriaceae</taxon>
        <taxon>Fusarium</taxon>
        <taxon>Fusarium solani species complex</taxon>
    </lineage>
</organism>
<feature type="region of interest" description="Disordered" evidence="1">
    <location>
        <begin position="135"/>
        <end position="155"/>
    </location>
</feature>